<accession>A0AAI9U678</accession>
<reference evidence="2" key="1">
    <citation type="submission" date="2016-11" db="EMBL/GenBank/DDBJ databases">
        <title>The genome sequence of Colletotrichum cuscutae.</title>
        <authorList>
            <person name="Baroncelli R."/>
        </authorList>
    </citation>
    <scope>NUCLEOTIDE SEQUENCE</scope>
    <source>
        <strain evidence="2">IMI 304802</strain>
    </source>
</reference>
<organism evidence="2 3">
    <name type="scientific">Colletotrichum cuscutae</name>
    <dbReference type="NCBI Taxonomy" id="1209917"/>
    <lineage>
        <taxon>Eukaryota</taxon>
        <taxon>Fungi</taxon>
        <taxon>Dikarya</taxon>
        <taxon>Ascomycota</taxon>
        <taxon>Pezizomycotina</taxon>
        <taxon>Sordariomycetes</taxon>
        <taxon>Hypocreomycetidae</taxon>
        <taxon>Glomerellales</taxon>
        <taxon>Glomerellaceae</taxon>
        <taxon>Colletotrichum</taxon>
        <taxon>Colletotrichum acutatum species complex</taxon>
    </lineage>
</organism>
<comment type="caution">
    <text evidence="2">The sequence shown here is derived from an EMBL/GenBank/DDBJ whole genome shotgun (WGS) entry which is preliminary data.</text>
</comment>
<dbReference type="AlphaFoldDB" id="A0AAI9U678"/>
<evidence type="ECO:0000313" key="2">
    <source>
        <dbReference type="EMBL" id="KAK1451070.1"/>
    </source>
</evidence>
<keyword evidence="3" id="KW-1185">Reference proteome</keyword>
<feature type="compositionally biased region" description="Polar residues" evidence="1">
    <location>
        <begin position="86"/>
        <end position="105"/>
    </location>
</feature>
<evidence type="ECO:0000313" key="3">
    <source>
        <dbReference type="Proteomes" id="UP001239213"/>
    </source>
</evidence>
<dbReference type="EMBL" id="MPDP01000301">
    <property type="protein sequence ID" value="KAK1451070.1"/>
    <property type="molecule type" value="Genomic_DNA"/>
</dbReference>
<name>A0AAI9U678_9PEZI</name>
<dbReference type="Proteomes" id="UP001239213">
    <property type="component" value="Unassembled WGS sequence"/>
</dbReference>
<evidence type="ECO:0000256" key="1">
    <source>
        <dbReference type="SAM" id="MobiDB-lite"/>
    </source>
</evidence>
<proteinExistence type="predicted"/>
<gene>
    <name evidence="2" type="ORF">CCUS01_11247</name>
</gene>
<protein>
    <submittedName>
        <fullName evidence="2">Uncharacterized protein</fullName>
    </submittedName>
</protein>
<sequence>MKREEHRWGKQVVIRTMTTPDRVNTVMAIAEDEEGNAVLLQLYNQPEEVKADGKYSLLVDHIGDVILLSLNAERMPKRWKSLKQVGGNSKGTRLQGNTAVKQQDW</sequence>
<feature type="region of interest" description="Disordered" evidence="1">
    <location>
        <begin position="81"/>
        <end position="105"/>
    </location>
</feature>